<reference evidence="1" key="1">
    <citation type="submission" date="2021-05" db="EMBL/GenBank/DDBJ databases">
        <authorList>
            <person name="Alioto T."/>
            <person name="Alioto T."/>
            <person name="Gomez Garrido J."/>
        </authorList>
    </citation>
    <scope>NUCLEOTIDE SEQUENCE</scope>
</reference>
<accession>A0A8D8N4L0</accession>
<organism evidence="1">
    <name type="scientific">Culex pipiens</name>
    <name type="common">House mosquito</name>
    <dbReference type="NCBI Taxonomy" id="7175"/>
    <lineage>
        <taxon>Eukaryota</taxon>
        <taxon>Metazoa</taxon>
        <taxon>Ecdysozoa</taxon>
        <taxon>Arthropoda</taxon>
        <taxon>Hexapoda</taxon>
        <taxon>Insecta</taxon>
        <taxon>Pterygota</taxon>
        <taxon>Neoptera</taxon>
        <taxon>Endopterygota</taxon>
        <taxon>Diptera</taxon>
        <taxon>Nematocera</taxon>
        <taxon>Culicoidea</taxon>
        <taxon>Culicidae</taxon>
        <taxon>Culicinae</taxon>
        <taxon>Culicini</taxon>
        <taxon>Culex</taxon>
        <taxon>Culex</taxon>
    </lineage>
</organism>
<sequence length="104" mass="11577">MYELCAQFCDVPCSTLSPAFCPLARKLRNFHLTFSQVGFRKPEITGKKASKEHFMEANLAVLLKLSILIPTFLAPGPSFLLETKIEPSGWHSITRARVASSSSY</sequence>
<dbReference type="AlphaFoldDB" id="A0A8D8N4L0"/>
<dbReference type="EMBL" id="HBUE01351632">
    <property type="protein sequence ID" value="CAG6603631.1"/>
    <property type="molecule type" value="Transcribed_RNA"/>
</dbReference>
<proteinExistence type="predicted"/>
<protein>
    <submittedName>
        <fullName evidence="1">(northern house mosquito) hypothetical protein</fullName>
    </submittedName>
</protein>
<dbReference type="EMBL" id="HBUE01089558">
    <property type="protein sequence ID" value="CAG6480911.1"/>
    <property type="molecule type" value="Transcribed_RNA"/>
</dbReference>
<name>A0A8D8N4L0_CULPI</name>
<evidence type="ECO:0000313" key="1">
    <source>
        <dbReference type="EMBL" id="CAG6551335.1"/>
    </source>
</evidence>
<dbReference type="EMBL" id="HBUE01244524">
    <property type="protein sequence ID" value="CAG6551335.1"/>
    <property type="molecule type" value="Transcribed_RNA"/>
</dbReference>